<dbReference type="NCBIfam" id="TIGR03413">
    <property type="entry name" value="GSH_gloB"/>
    <property type="match status" value="1"/>
</dbReference>
<feature type="binding site" evidence="7">
    <location>
        <position position="66"/>
    </location>
    <ligand>
        <name>Zn(2+)</name>
        <dbReference type="ChEBI" id="CHEBI:29105"/>
        <label>2</label>
    </ligand>
</feature>
<dbReference type="Pfam" id="PF16123">
    <property type="entry name" value="HAGH_C"/>
    <property type="match status" value="1"/>
</dbReference>
<dbReference type="GO" id="GO:0046872">
    <property type="term" value="F:metal ion binding"/>
    <property type="evidence" value="ECO:0007669"/>
    <property type="project" value="UniProtKB-KW"/>
</dbReference>
<dbReference type="PIRSF" id="PIRSF005457">
    <property type="entry name" value="Glx"/>
    <property type="match status" value="1"/>
</dbReference>
<comment type="subunit">
    <text evidence="7">Monomer.</text>
</comment>
<keyword evidence="11" id="KW-1185">Reference proteome</keyword>
<dbReference type="EC" id="3.1.2.6" evidence="7"/>
<reference evidence="10 11" key="1">
    <citation type="submission" date="2019-01" db="EMBL/GenBank/DDBJ databases">
        <title>Sphingomonas mucosissima sp. nov. and Sphingomonas desiccabilis sp. nov., from biological soil crusts in the Colorado Plateau, USA.</title>
        <authorList>
            <person name="Zhu D."/>
        </authorList>
    </citation>
    <scope>NUCLEOTIDE SEQUENCE [LARGE SCALE GENOMIC DNA]</scope>
    <source>
        <strain evidence="10 11">CP1D</strain>
    </source>
</reference>
<dbReference type="AlphaFoldDB" id="A0A4Q2IYE7"/>
<sequence length="248" mass="26172">MAAAAPALEVVRLPALSDNYVWLLHDPASGETVVVDPAEAPPVLDALAERGWSLTAIWNTHWHGDHTGGNAGLKEAMGVPVFAPAAEAAKIPTLDHGLAEGDTVRIGEHGATVLEVPAHTAGHIAFHFADDALLFSGDMLFAMGAGRLFEGTAAQMYAAMRRFEALPDATQVFCGHEYTQSNGGYALAAEPGNAAIAERMVEVDRLRAAGEPTVPTTIGLERATNPFLRASSPEELAARRQAKDSFRG</sequence>
<dbReference type="SUPFAM" id="SSF56281">
    <property type="entry name" value="Metallo-hydrolase/oxidoreductase"/>
    <property type="match status" value="1"/>
</dbReference>
<feature type="binding site" evidence="7">
    <location>
        <position position="63"/>
    </location>
    <ligand>
        <name>Zn(2+)</name>
        <dbReference type="ChEBI" id="CHEBI:29105"/>
        <label>1</label>
    </ligand>
</feature>
<evidence type="ECO:0000256" key="2">
    <source>
        <dbReference type="ARBA" id="ARBA00004963"/>
    </source>
</evidence>
<evidence type="ECO:0000256" key="3">
    <source>
        <dbReference type="ARBA" id="ARBA00006759"/>
    </source>
</evidence>
<dbReference type="InterPro" id="IPR001279">
    <property type="entry name" value="Metallo-B-lactamas"/>
</dbReference>
<comment type="catalytic activity">
    <reaction evidence="1 7">
        <text>an S-(2-hydroxyacyl)glutathione + H2O = a 2-hydroxy carboxylate + glutathione + H(+)</text>
        <dbReference type="Rhea" id="RHEA:21864"/>
        <dbReference type="ChEBI" id="CHEBI:15377"/>
        <dbReference type="ChEBI" id="CHEBI:15378"/>
        <dbReference type="ChEBI" id="CHEBI:57925"/>
        <dbReference type="ChEBI" id="CHEBI:58896"/>
        <dbReference type="ChEBI" id="CHEBI:71261"/>
        <dbReference type="EC" id="3.1.2.6"/>
    </reaction>
</comment>
<dbReference type="Proteomes" id="UP000292347">
    <property type="component" value="Unassembled WGS sequence"/>
</dbReference>
<dbReference type="HAMAP" id="MF_01374">
    <property type="entry name" value="Glyoxalase_2"/>
    <property type="match status" value="1"/>
</dbReference>
<dbReference type="OrthoDB" id="9802248at2"/>
<gene>
    <name evidence="7 10" type="primary">gloB</name>
    <name evidence="10" type="ORF">EO081_01160</name>
</gene>
<feature type="binding site" evidence="7">
    <location>
        <position position="138"/>
    </location>
    <ligand>
        <name>Zn(2+)</name>
        <dbReference type="ChEBI" id="CHEBI:29105"/>
        <label>1</label>
    </ligand>
</feature>
<dbReference type="InterPro" id="IPR050110">
    <property type="entry name" value="Glyoxalase_II_hydrolase"/>
</dbReference>
<dbReference type="InterPro" id="IPR036866">
    <property type="entry name" value="RibonucZ/Hydroxyglut_hydro"/>
</dbReference>
<feature type="region of interest" description="Disordered" evidence="8">
    <location>
        <begin position="224"/>
        <end position="248"/>
    </location>
</feature>
<evidence type="ECO:0000259" key="9">
    <source>
        <dbReference type="SMART" id="SM00849"/>
    </source>
</evidence>
<dbReference type="GO" id="GO:0004416">
    <property type="term" value="F:hydroxyacylglutathione hydrolase activity"/>
    <property type="evidence" value="ECO:0007669"/>
    <property type="project" value="UniProtKB-UniRule"/>
</dbReference>
<dbReference type="SMART" id="SM00849">
    <property type="entry name" value="Lactamase_B"/>
    <property type="match status" value="1"/>
</dbReference>
<feature type="domain" description="Metallo-beta-lactamase" evidence="9">
    <location>
        <begin position="18"/>
        <end position="176"/>
    </location>
</feature>
<dbReference type="RefSeq" id="WP_129340133.1">
    <property type="nucleotide sequence ID" value="NZ_JACIDD010000001.1"/>
</dbReference>
<feature type="binding site" evidence="7">
    <location>
        <position position="119"/>
    </location>
    <ligand>
        <name>Zn(2+)</name>
        <dbReference type="ChEBI" id="CHEBI:29105"/>
        <label>1</label>
    </ligand>
</feature>
<feature type="compositionally biased region" description="Basic and acidic residues" evidence="8">
    <location>
        <begin position="236"/>
        <end position="248"/>
    </location>
</feature>
<organism evidence="10 11">
    <name type="scientific">Sphingomonas desiccabilis</name>
    <dbReference type="NCBI Taxonomy" id="429134"/>
    <lineage>
        <taxon>Bacteria</taxon>
        <taxon>Pseudomonadati</taxon>
        <taxon>Pseudomonadota</taxon>
        <taxon>Alphaproteobacteria</taxon>
        <taxon>Sphingomonadales</taxon>
        <taxon>Sphingomonadaceae</taxon>
        <taxon>Sphingomonas</taxon>
    </lineage>
</organism>
<dbReference type="Gene3D" id="3.60.15.10">
    <property type="entry name" value="Ribonuclease Z/Hydroxyacylglutathione hydrolase-like"/>
    <property type="match status" value="1"/>
</dbReference>
<feature type="binding site" evidence="7">
    <location>
        <position position="65"/>
    </location>
    <ligand>
        <name>Zn(2+)</name>
        <dbReference type="ChEBI" id="CHEBI:29105"/>
        <label>2</label>
    </ligand>
</feature>
<evidence type="ECO:0000256" key="7">
    <source>
        <dbReference type="HAMAP-Rule" id="MF_01374"/>
    </source>
</evidence>
<dbReference type="EMBL" id="SDPT01000001">
    <property type="protein sequence ID" value="RXZ34340.1"/>
    <property type="molecule type" value="Genomic_DNA"/>
</dbReference>
<name>A0A4Q2IYE7_9SPHN</name>
<accession>A0A4Q2IYE7</accession>
<dbReference type="InterPro" id="IPR032282">
    <property type="entry name" value="HAGH_C"/>
</dbReference>
<dbReference type="PANTHER" id="PTHR43705:SF1">
    <property type="entry name" value="HYDROXYACYLGLUTATHIONE HYDROLASE GLOB"/>
    <property type="match status" value="1"/>
</dbReference>
<evidence type="ECO:0000256" key="6">
    <source>
        <dbReference type="ARBA" id="ARBA00022833"/>
    </source>
</evidence>
<keyword evidence="5 7" id="KW-0378">Hydrolase</keyword>
<dbReference type="InterPro" id="IPR017782">
    <property type="entry name" value="Hydroxyacylglutathione_Hdrlase"/>
</dbReference>
<comment type="cofactor">
    <cofactor evidence="7">
        <name>Zn(2+)</name>
        <dbReference type="ChEBI" id="CHEBI:29105"/>
    </cofactor>
    <text evidence="7">Binds 2 Zn(2+) ions per subunit.</text>
</comment>
<comment type="similarity">
    <text evidence="3 7">Belongs to the metallo-beta-lactamase superfamily. Glyoxalase II family.</text>
</comment>
<comment type="caution">
    <text evidence="10">The sequence shown here is derived from an EMBL/GenBank/DDBJ whole genome shotgun (WGS) entry which is preliminary data.</text>
</comment>
<feature type="binding site" evidence="7">
    <location>
        <position position="61"/>
    </location>
    <ligand>
        <name>Zn(2+)</name>
        <dbReference type="ChEBI" id="CHEBI:29105"/>
        <label>1</label>
    </ligand>
</feature>
<dbReference type="PANTHER" id="PTHR43705">
    <property type="entry name" value="HYDROXYACYLGLUTATHIONE HYDROLASE"/>
    <property type="match status" value="1"/>
</dbReference>
<comment type="pathway">
    <text evidence="2 7">Secondary metabolite metabolism; methylglyoxal degradation; (R)-lactate from methylglyoxal: step 2/2.</text>
</comment>
<feature type="binding site" evidence="7">
    <location>
        <position position="138"/>
    </location>
    <ligand>
        <name>Zn(2+)</name>
        <dbReference type="ChEBI" id="CHEBI:29105"/>
        <label>2</label>
    </ligand>
</feature>
<evidence type="ECO:0000256" key="1">
    <source>
        <dbReference type="ARBA" id="ARBA00001623"/>
    </source>
</evidence>
<keyword evidence="4 7" id="KW-0479">Metal-binding</keyword>
<comment type="function">
    <text evidence="7">Thiolesterase that catalyzes the hydrolysis of S-D-lactoyl-glutathione to form glutathione and D-lactic acid.</text>
</comment>
<protein>
    <recommendedName>
        <fullName evidence="7">Hydroxyacylglutathione hydrolase</fullName>
        <ecNumber evidence="7">3.1.2.6</ecNumber>
    </recommendedName>
    <alternativeName>
        <fullName evidence="7">Glyoxalase II</fullName>
        <shortName evidence="7">Glx II</shortName>
    </alternativeName>
</protein>
<keyword evidence="6 7" id="KW-0862">Zinc</keyword>
<feature type="binding site" evidence="7">
    <location>
        <position position="176"/>
    </location>
    <ligand>
        <name>Zn(2+)</name>
        <dbReference type="ChEBI" id="CHEBI:29105"/>
        <label>2</label>
    </ligand>
</feature>
<dbReference type="InterPro" id="IPR035680">
    <property type="entry name" value="Clx_II_MBL"/>
</dbReference>
<dbReference type="UniPathway" id="UPA00619">
    <property type="reaction ID" value="UER00676"/>
</dbReference>
<dbReference type="Pfam" id="PF00753">
    <property type="entry name" value="Lactamase_B"/>
    <property type="match status" value="1"/>
</dbReference>
<evidence type="ECO:0000256" key="5">
    <source>
        <dbReference type="ARBA" id="ARBA00022801"/>
    </source>
</evidence>
<proteinExistence type="inferred from homology"/>
<evidence type="ECO:0000313" key="11">
    <source>
        <dbReference type="Proteomes" id="UP000292347"/>
    </source>
</evidence>
<dbReference type="GO" id="GO:0019243">
    <property type="term" value="P:methylglyoxal catabolic process to D-lactate via S-lactoyl-glutathione"/>
    <property type="evidence" value="ECO:0007669"/>
    <property type="project" value="UniProtKB-UniRule"/>
</dbReference>
<evidence type="ECO:0000256" key="8">
    <source>
        <dbReference type="SAM" id="MobiDB-lite"/>
    </source>
</evidence>
<evidence type="ECO:0000313" key="10">
    <source>
        <dbReference type="EMBL" id="RXZ34340.1"/>
    </source>
</evidence>
<dbReference type="CDD" id="cd07723">
    <property type="entry name" value="hydroxyacylglutathione_hydrolase_MBL-fold"/>
    <property type="match status" value="1"/>
</dbReference>
<evidence type="ECO:0000256" key="4">
    <source>
        <dbReference type="ARBA" id="ARBA00022723"/>
    </source>
</evidence>